<dbReference type="Proteomes" id="UP000677413">
    <property type="component" value="Unassembled WGS sequence"/>
</dbReference>
<dbReference type="AlphaFoldDB" id="A0A940Y475"/>
<proteinExistence type="predicted"/>
<reference evidence="1 2" key="1">
    <citation type="submission" date="2021-04" db="EMBL/GenBank/DDBJ databases">
        <authorList>
            <person name="Tang X."/>
            <person name="Zhou X."/>
            <person name="Chen X."/>
            <person name="Cernava T."/>
            <person name="Zhang C."/>
        </authorList>
    </citation>
    <scope>NUCLEOTIDE SEQUENCE [LARGE SCALE GENOMIC DNA]</scope>
    <source>
        <strain evidence="1 2">BH-SS-21</strain>
    </source>
</reference>
<organism evidence="1 2">
    <name type="scientific">Streptomyces liliiviolaceus</name>
    <dbReference type="NCBI Taxonomy" id="2823109"/>
    <lineage>
        <taxon>Bacteria</taxon>
        <taxon>Bacillati</taxon>
        <taxon>Actinomycetota</taxon>
        <taxon>Actinomycetes</taxon>
        <taxon>Kitasatosporales</taxon>
        <taxon>Streptomycetaceae</taxon>
        <taxon>Streptomyces</taxon>
    </lineage>
</organism>
<dbReference type="RefSeq" id="WP_210888839.1">
    <property type="nucleotide sequence ID" value="NZ_JAGPYQ010000001.1"/>
</dbReference>
<comment type="caution">
    <text evidence="1">The sequence shown here is derived from an EMBL/GenBank/DDBJ whole genome shotgun (WGS) entry which is preliminary data.</text>
</comment>
<protein>
    <submittedName>
        <fullName evidence="1">Uncharacterized protein</fullName>
    </submittedName>
</protein>
<evidence type="ECO:0000313" key="1">
    <source>
        <dbReference type="EMBL" id="MBQ0852696.1"/>
    </source>
</evidence>
<evidence type="ECO:0000313" key="2">
    <source>
        <dbReference type="Proteomes" id="UP000677413"/>
    </source>
</evidence>
<keyword evidence="2" id="KW-1185">Reference proteome</keyword>
<gene>
    <name evidence="1" type="ORF">J8N05_31495</name>
</gene>
<dbReference type="EMBL" id="JAGPYQ010000001">
    <property type="protein sequence ID" value="MBQ0852696.1"/>
    <property type="molecule type" value="Genomic_DNA"/>
</dbReference>
<accession>A0A940Y475</accession>
<name>A0A940Y475_9ACTN</name>
<sequence length="53" mass="5435">MNAGRPGGSSAGRWGLVAQFPAPLEVGLRPDFQPASSVDMDVRDAANAVRAAP</sequence>